<dbReference type="InterPro" id="IPR038633">
    <property type="entry name" value="Rpn13/ADRM1_Pru_sf"/>
</dbReference>
<dbReference type="GO" id="GO:0005634">
    <property type="term" value="C:nucleus"/>
    <property type="evidence" value="ECO:0007669"/>
    <property type="project" value="UniProtKB-SubCell"/>
</dbReference>
<dbReference type="PANTHER" id="PTHR12225:SF0">
    <property type="entry name" value="PROTEASOMAL UBIQUITIN RECEPTOR ADRM1"/>
    <property type="match status" value="1"/>
</dbReference>
<keyword evidence="8" id="KW-0675">Receptor</keyword>
<keyword evidence="3" id="KW-0963">Cytoplasm</keyword>
<dbReference type="InterPro" id="IPR006773">
    <property type="entry name" value="Rpn13/ADRM1"/>
</dbReference>
<protein>
    <submittedName>
        <fullName evidence="8">Proteasomal ubiquitin receptor ADRM1 homolog Rpn1301p</fullName>
    </submittedName>
</protein>
<feature type="compositionally biased region" description="Basic and acidic residues" evidence="6">
    <location>
        <begin position="138"/>
        <end position="156"/>
    </location>
</feature>
<comment type="subcellular location">
    <subcellularLocation>
        <location evidence="2">Cytoplasm</location>
    </subcellularLocation>
    <subcellularLocation>
        <location evidence="1">Nucleus</location>
    </subcellularLocation>
</comment>
<dbReference type="InterPro" id="IPR038108">
    <property type="entry name" value="RPN13_DEUBAD_sf"/>
</dbReference>
<organism evidence="8 9">
    <name type="scientific">[Candida] railenensis</name>
    <dbReference type="NCBI Taxonomy" id="45579"/>
    <lineage>
        <taxon>Eukaryota</taxon>
        <taxon>Fungi</taxon>
        <taxon>Dikarya</taxon>
        <taxon>Ascomycota</taxon>
        <taxon>Saccharomycotina</taxon>
        <taxon>Pichiomycetes</taxon>
        <taxon>Debaryomycetaceae</taxon>
        <taxon>Kurtzmaniella</taxon>
    </lineage>
</organism>
<dbReference type="GO" id="GO:0008541">
    <property type="term" value="C:proteasome regulatory particle, lid subcomplex"/>
    <property type="evidence" value="ECO:0007669"/>
    <property type="project" value="TreeGrafter"/>
</dbReference>
<evidence type="ECO:0000256" key="5">
    <source>
        <dbReference type="ARBA" id="ARBA00023242"/>
    </source>
</evidence>
<dbReference type="Proteomes" id="UP000837801">
    <property type="component" value="Unassembled WGS sequence"/>
</dbReference>
<evidence type="ECO:0000256" key="2">
    <source>
        <dbReference type="ARBA" id="ARBA00004496"/>
    </source>
</evidence>
<sequence>MLRIHAGKVQYDEATHKCTPLPTKGVIMMRPSKEEVGFFNFKWSPRSSTSNIESDRLLIIPGDVTFKHVKSCTTGRVVALTFLSSGAKHLYWLQDVGEGTDDEEELSKLTEKDKNLINGINEMISSNDDEDEDEDEEQTAKESGDYENGSDDKSQPQREISTGSALGSQSGASGPSPAEDAATAASTFPIHSISDVLRPDVIESHLSRLSESQLKELYADYLPENTNPTKEEITEVIKNGFFSVASEKLSEQLRESNGTGYLLAQTLKYEYQGEGIENFLNGIRSVGKKDGKEEGEDEKMKED</sequence>
<evidence type="ECO:0000313" key="9">
    <source>
        <dbReference type="Proteomes" id="UP000837801"/>
    </source>
</evidence>
<feature type="region of interest" description="Disordered" evidence="6">
    <location>
        <begin position="284"/>
        <end position="303"/>
    </location>
</feature>
<evidence type="ECO:0000259" key="7">
    <source>
        <dbReference type="PROSITE" id="PS51917"/>
    </source>
</evidence>
<accession>A0A9P0QUX8</accession>
<comment type="caution">
    <text evidence="8">The sequence shown here is derived from an EMBL/GenBank/DDBJ whole genome shotgun (WGS) entry which is preliminary data.</text>
</comment>
<feature type="region of interest" description="Disordered" evidence="6">
    <location>
        <begin position="122"/>
        <end position="183"/>
    </location>
</feature>
<proteinExistence type="predicted"/>
<evidence type="ECO:0000256" key="3">
    <source>
        <dbReference type="ARBA" id="ARBA00022490"/>
    </source>
</evidence>
<keyword evidence="9" id="KW-1185">Reference proteome</keyword>
<evidence type="ECO:0000256" key="4">
    <source>
        <dbReference type="ARBA" id="ARBA00022942"/>
    </source>
</evidence>
<dbReference type="Gene3D" id="2.30.29.70">
    <property type="entry name" value="Proteasomal ubiquitin receptor Rpn13/ADRM1"/>
    <property type="match status" value="1"/>
</dbReference>
<feature type="compositionally biased region" description="Low complexity" evidence="6">
    <location>
        <begin position="161"/>
        <end position="178"/>
    </location>
</feature>
<gene>
    <name evidence="8" type="ORF">CLIB1423_24S00562</name>
</gene>
<name>A0A9P0QUX8_9ASCO</name>
<feature type="compositionally biased region" description="Basic and acidic residues" evidence="6">
    <location>
        <begin position="287"/>
        <end position="303"/>
    </location>
</feature>
<dbReference type="EMBL" id="CAKXYY010000024">
    <property type="protein sequence ID" value="CAH2355300.1"/>
    <property type="molecule type" value="Genomic_DNA"/>
</dbReference>
<evidence type="ECO:0000313" key="8">
    <source>
        <dbReference type="EMBL" id="CAH2355300.1"/>
    </source>
</evidence>
<dbReference type="PROSITE" id="PS51917">
    <property type="entry name" value="PRU"/>
    <property type="match status" value="1"/>
</dbReference>
<keyword evidence="5" id="KW-0539">Nucleus</keyword>
<dbReference type="GO" id="GO:0005737">
    <property type="term" value="C:cytoplasm"/>
    <property type="evidence" value="ECO:0007669"/>
    <property type="project" value="UniProtKB-SubCell"/>
</dbReference>
<reference evidence="8" key="1">
    <citation type="submission" date="2022-03" db="EMBL/GenBank/DDBJ databases">
        <authorList>
            <person name="Legras J.-L."/>
            <person name="Devillers H."/>
            <person name="Grondin C."/>
        </authorList>
    </citation>
    <scope>NUCLEOTIDE SEQUENCE</scope>
    <source>
        <strain evidence="8">CLIB 1423</strain>
    </source>
</reference>
<dbReference type="OrthoDB" id="340431at2759"/>
<feature type="compositionally biased region" description="Acidic residues" evidence="6">
    <location>
        <begin position="127"/>
        <end position="137"/>
    </location>
</feature>
<keyword evidence="4" id="KW-0647">Proteasome</keyword>
<dbReference type="AlphaFoldDB" id="A0A9P0QUX8"/>
<feature type="domain" description="Pru" evidence="7">
    <location>
        <begin position="1"/>
        <end position="127"/>
    </location>
</feature>
<evidence type="ECO:0000256" key="1">
    <source>
        <dbReference type="ARBA" id="ARBA00004123"/>
    </source>
</evidence>
<dbReference type="GO" id="GO:0070628">
    <property type="term" value="F:proteasome binding"/>
    <property type="evidence" value="ECO:0007669"/>
    <property type="project" value="TreeGrafter"/>
</dbReference>
<dbReference type="Gene3D" id="1.10.2020.20">
    <property type="match status" value="1"/>
</dbReference>
<dbReference type="Pfam" id="PF04683">
    <property type="entry name" value="Rpn13_ADRM1_Pru"/>
    <property type="match status" value="1"/>
</dbReference>
<dbReference type="PANTHER" id="PTHR12225">
    <property type="entry name" value="ADHESION REGULATING MOLECULE 1 110 KDA CELL MEMBRANE GLYCOPROTEIN"/>
    <property type="match status" value="1"/>
</dbReference>
<evidence type="ECO:0000256" key="6">
    <source>
        <dbReference type="SAM" id="MobiDB-lite"/>
    </source>
</evidence>
<dbReference type="GO" id="GO:0061133">
    <property type="term" value="F:endopeptidase activator activity"/>
    <property type="evidence" value="ECO:0007669"/>
    <property type="project" value="TreeGrafter"/>
</dbReference>
<dbReference type="InterPro" id="IPR044868">
    <property type="entry name" value="Rpn13/ADRM1_Pru"/>
</dbReference>